<reference evidence="1" key="3">
    <citation type="submission" date="2018-07" db="EMBL/GenBank/DDBJ databases">
        <title>WGS assembly of Glycine max.</title>
        <authorList>
            <person name="Schmutz J."/>
            <person name="Cannon S."/>
            <person name="Schlueter J."/>
            <person name="Ma J."/>
            <person name="Mitros T."/>
            <person name="Nelson W."/>
            <person name="Hyten D."/>
            <person name="Song Q."/>
            <person name="Thelen J."/>
            <person name="Cheng J."/>
            <person name="Xu D."/>
            <person name="Hellsten U."/>
            <person name="May G."/>
            <person name="Yu Y."/>
            <person name="Sakurai T."/>
            <person name="Umezawa T."/>
            <person name="Bhattacharyya M."/>
            <person name="Sandhu D."/>
            <person name="Valliyodan B."/>
            <person name="Lindquist E."/>
            <person name="Peto M."/>
            <person name="Grant D."/>
            <person name="Shu S."/>
            <person name="Goodstein D."/>
            <person name="Barry K."/>
            <person name="Futrell-Griggs M."/>
            <person name="Abernathy B."/>
            <person name="Du J."/>
            <person name="Tian Z."/>
            <person name="Zhu L."/>
            <person name="Gill N."/>
            <person name="Joshi T."/>
            <person name="Libault M."/>
            <person name="Sethuraman A."/>
            <person name="Zhang X."/>
            <person name="Shinozaki K."/>
            <person name="Nguyen H."/>
            <person name="Wing R."/>
            <person name="Cregan P."/>
            <person name="Specht J."/>
            <person name="Grimwood J."/>
            <person name="Rokhsar D."/>
            <person name="Stacey G."/>
            <person name="Shoemaker R."/>
            <person name="Jackson S."/>
        </authorList>
    </citation>
    <scope>NUCLEOTIDE SEQUENCE</scope>
    <source>
        <tissue evidence="1">Callus</tissue>
    </source>
</reference>
<dbReference type="OMA" id="WEEMTME"/>
<reference evidence="2" key="2">
    <citation type="submission" date="2018-02" db="UniProtKB">
        <authorList>
            <consortium name="EnsemblPlants"/>
        </authorList>
    </citation>
    <scope>IDENTIFICATION</scope>
    <source>
        <strain evidence="2">Williams 82</strain>
    </source>
</reference>
<evidence type="ECO:0000313" key="2">
    <source>
        <dbReference type="EnsemblPlants" id="KRH55428"/>
    </source>
</evidence>
<dbReference type="EMBL" id="CM000839">
    <property type="protein sequence ID" value="KRH55428.1"/>
    <property type="molecule type" value="Genomic_DNA"/>
</dbReference>
<organism evidence="1">
    <name type="scientific">Glycine max</name>
    <name type="common">Soybean</name>
    <name type="synonym">Glycine hispida</name>
    <dbReference type="NCBI Taxonomy" id="3847"/>
    <lineage>
        <taxon>Eukaryota</taxon>
        <taxon>Viridiplantae</taxon>
        <taxon>Streptophyta</taxon>
        <taxon>Embryophyta</taxon>
        <taxon>Tracheophyta</taxon>
        <taxon>Spermatophyta</taxon>
        <taxon>Magnoliopsida</taxon>
        <taxon>eudicotyledons</taxon>
        <taxon>Gunneridae</taxon>
        <taxon>Pentapetalae</taxon>
        <taxon>rosids</taxon>
        <taxon>fabids</taxon>
        <taxon>Fabales</taxon>
        <taxon>Fabaceae</taxon>
        <taxon>Papilionoideae</taxon>
        <taxon>50 kb inversion clade</taxon>
        <taxon>NPAAA clade</taxon>
        <taxon>indigoferoid/millettioid clade</taxon>
        <taxon>Phaseoleae</taxon>
        <taxon>Glycine</taxon>
        <taxon>Glycine subgen. Soja</taxon>
    </lineage>
</organism>
<sequence length="174" mass="20421">MKVQERNGNPCVEACLYFDDVSPMIKPLYQFENSSSRVVNFDQIKSTQQHAHRYGRFEYQLALTAFESCEQLKILKWEEMTMEDEIINGILAARKLEFRNLSLTFLELQWFMVGEIEVFAKNLQDVVLSSLIFPAKGLRIFAPHLIRSWLPDHQHGLKTQDIFENCSDLLDWVF</sequence>
<dbReference type="EnsemblPlants" id="KRH55428">
    <property type="protein sequence ID" value="KRH55428"/>
    <property type="gene ID" value="GLYMA_06G254800"/>
</dbReference>
<dbReference type="Proteomes" id="UP000008827">
    <property type="component" value="Chromosome 6"/>
</dbReference>
<evidence type="ECO:0000313" key="3">
    <source>
        <dbReference type="Proteomes" id="UP000008827"/>
    </source>
</evidence>
<dbReference type="OrthoDB" id="586691at2759"/>
<accession>A0A0R0JVH7</accession>
<gene>
    <name evidence="1" type="ORF">GLYMA_06G254800</name>
</gene>
<keyword evidence="3" id="KW-1185">Reference proteome</keyword>
<evidence type="ECO:0000313" key="1">
    <source>
        <dbReference type="EMBL" id="KRH55428.1"/>
    </source>
</evidence>
<proteinExistence type="predicted"/>
<name>A0A0R0JVH7_SOYBN</name>
<dbReference type="InParanoid" id="A0A0R0JVH7"/>
<protein>
    <submittedName>
        <fullName evidence="1 2">Uncharacterized protein</fullName>
    </submittedName>
</protein>
<reference evidence="1 2" key="1">
    <citation type="journal article" date="2010" name="Nature">
        <title>Genome sequence of the palaeopolyploid soybean.</title>
        <authorList>
            <person name="Schmutz J."/>
            <person name="Cannon S.B."/>
            <person name="Schlueter J."/>
            <person name="Ma J."/>
            <person name="Mitros T."/>
            <person name="Nelson W."/>
            <person name="Hyten D.L."/>
            <person name="Song Q."/>
            <person name="Thelen J.J."/>
            <person name="Cheng J."/>
            <person name="Xu D."/>
            <person name="Hellsten U."/>
            <person name="May G.D."/>
            <person name="Yu Y."/>
            <person name="Sakurai T."/>
            <person name="Umezawa T."/>
            <person name="Bhattacharyya M.K."/>
            <person name="Sandhu D."/>
            <person name="Valliyodan B."/>
            <person name="Lindquist E."/>
            <person name="Peto M."/>
            <person name="Grant D."/>
            <person name="Shu S."/>
            <person name="Goodstein D."/>
            <person name="Barry K."/>
            <person name="Futrell-Griggs M."/>
            <person name="Abernathy B."/>
            <person name="Du J."/>
            <person name="Tian Z."/>
            <person name="Zhu L."/>
            <person name="Gill N."/>
            <person name="Joshi T."/>
            <person name="Libault M."/>
            <person name="Sethuraman A."/>
            <person name="Zhang X.-C."/>
            <person name="Shinozaki K."/>
            <person name="Nguyen H.T."/>
            <person name="Wing R.A."/>
            <person name="Cregan P."/>
            <person name="Specht J."/>
            <person name="Grimwood J."/>
            <person name="Rokhsar D."/>
            <person name="Stacey G."/>
            <person name="Shoemaker R.C."/>
            <person name="Jackson S.A."/>
        </authorList>
    </citation>
    <scope>NUCLEOTIDE SEQUENCE [LARGE SCALE GENOMIC DNA]</scope>
    <source>
        <strain evidence="2">cv. Williams 82</strain>
        <tissue evidence="1">Callus</tissue>
    </source>
</reference>
<dbReference type="AlphaFoldDB" id="A0A0R0JVH7"/>
<dbReference type="Gramene" id="KRH55428">
    <property type="protein sequence ID" value="KRH55428"/>
    <property type="gene ID" value="GLYMA_06G254800"/>
</dbReference>